<dbReference type="InterPro" id="IPR001002">
    <property type="entry name" value="Chitin-bd_1"/>
</dbReference>
<dbReference type="GO" id="GO:0016491">
    <property type="term" value="F:oxidoreductase activity"/>
    <property type="evidence" value="ECO:0007669"/>
    <property type="project" value="UniProtKB-KW"/>
</dbReference>
<dbReference type="EMBL" id="MU002344">
    <property type="protein sequence ID" value="KAF2787236.1"/>
    <property type="molecule type" value="Genomic_DNA"/>
</dbReference>
<dbReference type="Pfam" id="PF01565">
    <property type="entry name" value="FAD_binding_4"/>
    <property type="match status" value="1"/>
</dbReference>
<dbReference type="InterPro" id="IPR016169">
    <property type="entry name" value="FAD-bd_PCMH_sub2"/>
</dbReference>
<proteinExistence type="inferred from homology"/>
<feature type="signal peptide" evidence="7">
    <location>
        <begin position="1"/>
        <end position="19"/>
    </location>
</feature>
<sequence>MVAFFGLVVGLVSLGLASAQAVSTDGTCGGTGKVTCLGSSFGNCCSQFGWCGSTTNHCGIGCQSAFGSCTGSNPSSSVTRSTSSTRSSSAPSSLATKVSTDATCGGTGGYTCQGSTFGSCCSSSGWCGSTTAYCGTGCQPGFGTCTGTSISSSAIFSSIRTSSTTRTSSVMASPTASQSAQQCLNGKNVPYKMTSDTAYAGLVKPYNLRLPYKPAVVVIPTTNQHIQDAVLCASQAGIKVQAKSGGHSYASFSSGGKDGSMMIDLQSLQTISVDQAGVATVGGGVRLGNLANGIWNSGQRALSHGTCPGVGIGGHFTHGGYGHTSRNYGLAMDQIIAADVVLANGTLIKATSSQSPDIFWAIRGAADSIGIVTTFYLQTRPAPSSITYIQFDFSGVLNSKTTFTNTFLHIQDVAKNSSVTDSKLSFGVYLDNYGTYSLSGAYFGSVADFNSKVRPELLRTLSTPTATVQSMSWYDYLVKVSGKTTIQVPTTGYDEHDNFFAKSLTVPESTGLTSAALNALYDYLKTSGSVDYYIIINLYGGPGSAINTKDTAFAAYSDRDSLWVLQNYGSTSASIGFVNGINSAIINAQPQTGFGAYLNYVDPSYDAATAHKLYYGDAVYSRLATLKAQVDPKSVFWNPQAIGA</sequence>
<dbReference type="GO" id="GO:0071949">
    <property type="term" value="F:FAD binding"/>
    <property type="evidence" value="ECO:0007669"/>
    <property type="project" value="InterPro"/>
</dbReference>
<evidence type="ECO:0000259" key="8">
    <source>
        <dbReference type="PROSITE" id="PS50941"/>
    </source>
</evidence>
<evidence type="ECO:0000256" key="6">
    <source>
        <dbReference type="PROSITE-ProRule" id="PRU00261"/>
    </source>
</evidence>
<dbReference type="InterPro" id="IPR036318">
    <property type="entry name" value="FAD-bd_PCMH-like_sf"/>
</dbReference>
<dbReference type="InterPro" id="IPR036861">
    <property type="entry name" value="Endochitinase-like_sf"/>
</dbReference>
<dbReference type="PROSITE" id="PS50941">
    <property type="entry name" value="CHIT_BIND_I_2"/>
    <property type="match status" value="2"/>
</dbReference>
<dbReference type="PROSITE" id="PS51387">
    <property type="entry name" value="FAD_PCMH"/>
    <property type="match status" value="1"/>
</dbReference>
<gene>
    <name evidence="10" type="ORF">K505DRAFT_317046</name>
</gene>
<dbReference type="Gene3D" id="3.30.60.10">
    <property type="entry name" value="Endochitinase-like"/>
    <property type="match status" value="2"/>
</dbReference>
<feature type="disulfide bond" evidence="6">
    <location>
        <begin position="120"/>
        <end position="134"/>
    </location>
</feature>
<dbReference type="AlphaFoldDB" id="A0A6A6WSY1"/>
<evidence type="ECO:0000259" key="9">
    <source>
        <dbReference type="PROSITE" id="PS51387"/>
    </source>
</evidence>
<evidence type="ECO:0000313" key="11">
    <source>
        <dbReference type="Proteomes" id="UP000799757"/>
    </source>
</evidence>
<keyword evidence="7" id="KW-0732">Signal</keyword>
<dbReference type="Gene3D" id="3.30.465.10">
    <property type="match status" value="1"/>
</dbReference>
<dbReference type="GO" id="GO:0008061">
    <property type="term" value="F:chitin binding"/>
    <property type="evidence" value="ECO:0007669"/>
    <property type="project" value="UniProtKB-UniRule"/>
</dbReference>
<keyword evidence="6" id="KW-1015">Disulfide bond</keyword>
<keyword evidence="3 6" id="KW-0147">Chitin-binding</keyword>
<dbReference type="InterPro" id="IPR016166">
    <property type="entry name" value="FAD-bd_PCMH"/>
</dbReference>
<dbReference type="Gene3D" id="3.40.462.20">
    <property type="match status" value="1"/>
</dbReference>
<dbReference type="Pfam" id="PF08031">
    <property type="entry name" value="BBE"/>
    <property type="match status" value="1"/>
</dbReference>
<feature type="chain" id="PRO_5025350268" evidence="7">
    <location>
        <begin position="20"/>
        <end position="644"/>
    </location>
</feature>
<dbReference type="OrthoDB" id="407275at2759"/>
<dbReference type="SMART" id="SM00270">
    <property type="entry name" value="ChtBD1"/>
    <property type="match status" value="2"/>
</dbReference>
<dbReference type="PANTHER" id="PTHR42973:SF15">
    <property type="entry name" value="FAD-BINDING PCMH-TYPE DOMAIN-CONTAINING PROTEIN"/>
    <property type="match status" value="1"/>
</dbReference>
<comment type="similarity">
    <text evidence="1">Belongs to the oxygen-dependent FAD-linked oxidoreductase family.</text>
</comment>
<keyword evidence="2" id="KW-0285">Flavoprotein</keyword>
<feature type="domain" description="Chitin-binding type-1" evidence="8">
    <location>
        <begin position="101"/>
        <end position="147"/>
    </location>
</feature>
<evidence type="ECO:0000256" key="7">
    <source>
        <dbReference type="SAM" id="SignalP"/>
    </source>
</evidence>
<comment type="caution">
    <text evidence="6">Lacks conserved residue(s) required for the propagation of feature annotation.</text>
</comment>
<reference evidence="10" key="1">
    <citation type="journal article" date="2020" name="Stud. Mycol.">
        <title>101 Dothideomycetes genomes: a test case for predicting lifestyles and emergence of pathogens.</title>
        <authorList>
            <person name="Haridas S."/>
            <person name="Albert R."/>
            <person name="Binder M."/>
            <person name="Bloem J."/>
            <person name="Labutti K."/>
            <person name="Salamov A."/>
            <person name="Andreopoulos B."/>
            <person name="Baker S."/>
            <person name="Barry K."/>
            <person name="Bills G."/>
            <person name="Bluhm B."/>
            <person name="Cannon C."/>
            <person name="Castanera R."/>
            <person name="Culley D."/>
            <person name="Daum C."/>
            <person name="Ezra D."/>
            <person name="Gonzalez J."/>
            <person name="Henrissat B."/>
            <person name="Kuo A."/>
            <person name="Liang C."/>
            <person name="Lipzen A."/>
            <person name="Lutzoni F."/>
            <person name="Magnuson J."/>
            <person name="Mondo S."/>
            <person name="Nolan M."/>
            <person name="Ohm R."/>
            <person name="Pangilinan J."/>
            <person name="Park H.-J."/>
            <person name="Ramirez L."/>
            <person name="Alfaro M."/>
            <person name="Sun H."/>
            <person name="Tritt A."/>
            <person name="Yoshinaga Y."/>
            <person name="Zwiers L.-H."/>
            <person name="Turgeon B."/>
            <person name="Goodwin S."/>
            <person name="Spatafora J."/>
            <person name="Crous P."/>
            <person name="Grigoriev I."/>
        </authorList>
    </citation>
    <scope>NUCLEOTIDE SEQUENCE</scope>
    <source>
        <strain evidence="10">CBS 109.77</strain>
    </source>
</reference>
<dbReference type="InterPro" id="IPR050416">
    <property type="entry name" value="FAD-linked_Oxidoreductase"/>
</dbReference>
<dbReference type="SUPFAM" id="SSF56176">
    <property type="entry name" value="FAD-binding/transporter-associated domain-like"/>
    <property type="match status" value="1"/>
</dbReference>
<dbReference type="SUPFAM" id="SSF57016">
    <property type="entry name" value="Plant lectins/antimicrobial peptides"/>
    <property type="match status" value="2"/>
</dbReference>
<protein>
    <submittedName>
        <fullName evidence="10">Carbohydrate-binding module family 18</fullName>
    </submittedName>
</protein>
<dbReference type="InterPro" id="IPR012951">
    <property type="entry name" value="BBE"/>
</dbReference>
<evidence type="ECO:0000256" key="5">
    <source>
        <dbReference type="ARBA" id="ARBA00023002"/>
    </source>
</evidence>
<keyword evidence="4" id="KW-0274">FAD</keyword>
<organism evidence="10 11">
    <name type="scientific">Melanomma pulvis-pyrius CBS 109.77</name>
    <dbReference type="NCBI Taxonomy" id="1314802"/>
    <lineage>
        <taxon>Eukaryota</taxon>
        <taxon>Fungi</taxon>
        <taxon>Dikarya</taxon>
        <taxon>Ascomycota</taxon>
        <taxon>Pezizomycotina</taxon>
        <taxon>Dothideomycetes</taxon>
        <taxon>Pleosporomycetidae</taxon>
        <taxon>Pleosporales</taxon>
        <taxon>Melanommataceae</taxon>
        <taxon>Melanomma</taxon>
    </lineage>
</organism>
<feature type="disulfide bond" evidence="6">
    <location>
        <begin position="44"/>
        <end position="58"/>
    </location>
</feature>
<feature type="domain" description="Chitin-binding type-1" evidence="8">
    <location>
        <begin position="25"/>
        <end position="71"/>
    </location>
</feature>
<dbReference type="PANTHER" id="PTHR42973">
    <property type="entry name" value="BINDING OXIDOREDUCTASE, PUTATIVE (AFU_ORTHOLOGUE AFUA_1G17690)-RELATED"/>
    <property type="match status" value="1"/>
</dbReference>
<evidence type="ECO:0000256" key="2">
    <source>
        <dbReference type="ARBA" id="ARBA00022630"/>
    </source>
</evidence>
<keyword evidence="5" id="KW-0560">Oxidoreductase</keyword>
<dbReference type="Proteomes" id="UP000799757">
    <property type="component" value="Unassembled WGS sequence"/>
</dbReference>
<evidence type="ECO:0000256" key="4">
    <source>
        <dbReference type="ARBA" id="ARBA00022827"/>
    </source>
</evidence>
<feature type="domain" description="FAD-binding PCMH-type" evidence="9">
    <location>
        <begin position="210"/>
        <end position="382"/>
    </location>
</feature>
<dbReference type="InterPro" id="IPR006094">
    <property type="entry name" value="Oxid_FAD_bind_N"/>
</dbReference>
<keyword evidence="11" id="KW-1185">Reference proteome</keyword>
<evidence type="ECO:0000256" key="3">
    <source>
        <dbReference type="ARBA" id="ARBA00022669"/>
    </source>
</evidence>
<evidence type="ECO:0000313" key="10">
    <source>
        <dbReference type="EMBL" id="KAF2787236.1"/>
    </source>
</evidence>
<dbReference type="CDD" id="cd11618">
    <property type="entry name" value="ChtBD1_1"/>
    <property type="match status" value="2"/>
</dbReference>
<accession>A0A6A6WSY1</accession>
<evidence type="ECO:0000256" key="1">
    <source>
        <dbReference type="ARBA" id="ARBA00005466"/>
    </source>
</evidence>
<name>A0A6A6WSY1_9PLEO</name>